<evidence type="ECO:0000313" key="3">
    <source>
        <dbReference type="EMBL" id="ORY18545.1"/>
    </source>
</evidence>
<accession>A0A1Y2A927</accession>
<keyword evidence="1" id="KW-0472">Membrane</keyword>
<dbReference type="PANTHER" id="PTHR38790:SF9">
    <property type="entry name" value="F-BOX DOMAIN-CONTAINING PROTEIN"/>
    <property type="match status" value="1"/>
</dbReference>
<proteinExistence type="predicted"/>
<feature type="domain" description="DUF7730" evidence="2">
    <location>
        <begin position="101"/>
        <end position="368"/>
    </location>
</feature>
<feature type="transmembrane region" description="Helical" evidence="1">
    <location>
        <begin position="12"/>
        <end position="31"/>
    </location>
</feature>
<comment type="caution">
    <text evidence="3">The sequence shown here is derived from an EMBL/GenBank/DDBJ whole genome shotgun (WGS) entry which is preliminary data.</text>
</comment>
<keyword evidence="4" id="KW-1185">Reference proteome</keyword>
<dbReference type="EMBL" id="MCFA01000006">
    <property type="protein sequence ID" value="ORY18545.1"/>
    <property type="molecule type" value="Genomic_DNA"/>
</dbReference>
<dbReference type="InterPro" id="IPR056632">
    <property type="entry name" value="DUF7730"/>
</dbReference>
<reference evidence="3 4" key="1">
    <citation type="submission" date="2016-07" db="EMBL/GenBank/DDBJ databases">
        <title>Pervasive Adenine N6-methylation of Active Genes in Fungi.</title>
        <authorList>
            <consortium name="DOE Joint Genome Institute"/>
            <person name="Mondo S.J."/>
            <person name="Dannebaum R.O."/>
            <person name="Kuo R.C."/>
            <person name="Labutti K."/>
            <person name="Haridas S."/>
            <person name="Kuo A."/>
            <person name="Salamov A."/>
            <person name="Ahrendt S.R."/>
            <person name="Lipzen A."/>
            <person name="Sullivan W."/>
            <person name="Andreopoulos W.B."/>
            <person name="Clum A."/>
            <person name="Lindquist E."/>
            <person name="Daum C."/>
            <person name="Ramamoorthy G.K."/>
            <person name="Gryganskyi A."/>
            <person name="Culley D."/>
            <person name="Magnuson J.K."/>
            <person name="James T.Y."/>
            <person name="O'Malley M.A."/>
            <person name="Stajich J.E."/>
            <person name="Spatafora J.W."/>
            <person name="Visel A."/>
            <person name="Grigoriev I.V."/>
        </authorList>
    </citation>
    <scope>NUCLEOTIDE SEQUENCE [LARGE SCALE GENOMIC DNA]</scope>
    <source>
        <strain evidence="3 4">CBS 115471</strain>
    </source>
</reference>
<dbReference type="PANTHER" id="PTHR38790">
    <property type="entry name" value="2EXR DOMAIN-CONTAINING PROTEIN-RELATED"/>
    <property type="match status" value="1"/>
</dbReference>
<dbReference type="AlphaFoldDB" id="A0A1Y2A927"/>
<evidence type="ECO:0000259" key="2">
    <source>
        <dbReference type="Pfam" id="PF24864"/>
    </source>
</evidence>
<name>A0A1Y2A927_9PLEO</name>
<sequence length="371" mass="43027">MSSKSVDKASVAIAIISSPVWSPIYGMWLLYDKALMPMYQDAKSSIQEWERYRLWKRRREFPILNVKEKRRSLSVDAPIRRTIDSNTSENERKEPDLEPRLLRLPPEIRMMIWEEVLGKMNIHIEVKDRRIGATICQNPVPEDQVWRKMCPCRIGKRIVACTFEWEEYPPEGLRALPLLLTCRPIYRDVLDHIYRTSTFLFHRPEAVLLFVQSIPPTHAQRIAKIHLDARVIQKDTSFEHPLAYMPVSIRDTYKSAYPTHCTAQTTDMSRGEPQPSMWGAMSKLLSSLGGLRELRISLHGRCFPRQIYSSREGSEYVPWTLACGRGEKLVLEPLKEVARANLNMVVNVDWYASGTGEEDQSLGYVLKRPER</sequence>
<dbReference type="Pfam" id="PF24864">
    <property type="entry name" value="DUF7730"/>
    <property type="match status" value="1"/>
</dbReference>
<keyword evidence="1" id="KW-1133">Transmembrane helix</keyword>
<gene>
    <name evidence="3" type="ORF">BCR34DRAFT_320654</name>
</gene>
<keyword evidence="1" id="KW-0812">Transmembrane</keyword>
<organism evidence="3 4">
    <name type="scientific">Clohesyomyces aquaticus</name>
    <dbReference type="NCBI Taxonomy" id="1231657"/>
    <lineage>
        <taxon>Eukaryota</taxon>
        <taxon>Fungi</taxon>
        <taxon>Dikarya</taxon>
        <taxon>Ascomycota</taxon>
        <taxon>Pezizomycotina</taxon>
        <taxon>Dothideomycetes</taxon>
        <taxon>Pleosporomycetidae</taxon>
        <taxon>Pleosporales</taxon>
        <taxon>Lindgomycetaceae</taxon>
        <taxon>Clohesyomyces</taxon>
    </lineage>
</organism>
<protein>
    <recommendedName>
        <fullName evidence="2">DUF7730 domain-containing protein</fullName>
    </recommendedName>
</protein>
<evidence type="ECO:0000313" key="4">
    <source>
        <dbReference type="Proteomes" id="UP000193144"/>
    </source>
</evidence>
<dbReference type="Proteomes" id="UP000193144">
    <property type="component" value="Unassembled WGS sequence"/>
</dbReference>
<evidence type="ECO:0000256" key="1">
    <source>
        <dbReference type="SAM" id="Phobius"/>
    </source>
</evidence>
<dbReference type="OrthoDB" id="3801532at2759"/>